<dbReference type="Gene3D" id="3.30.465.10">
    <property type="match status" value="1"/>
</dbReference>
<dbReference type="EMBL" id="KL647855">
    <property type="protein sequence ID" value="KEY73253.1"/>
    <property type="molecule type" value="Genomic_DNA"/>
</dbReference>
<dbReference type="InterPro" id="IPR036318">
    <property type="entry name" value="FAD-bd_PCMH-like_sf"/>
</dbReference>
<dbReference type="InterPro" id="IPR006093">
    <property type="entry name" value="Oxy_OxRdtase_FAD_BS"/>
</dbReference>
<dbReference type="GO" id="GO:0016491">
    <property type="term" value="F:oxidoreductase activity"/>
    <property type="evidence" value="ECO:0007669"/>
    <property type="project" value="UniProtKB-KW"/>
</dbReference>
<proteinExistence type="inferred from homology"/>
<evidence type="ECO:0000256" key="1">
    <source>
        <dbReference type="ARBA" id="ARBA00005466"/>
    </source>
</evidence>
<dbReference type="InterPro" id="IPR016166">
    <property type="entry name" value="FAD-bd_PCMH"/>
</dbReference>
<name>A0A084B6S4_STACB</name>
<dbReference type="Gene3D" id="3.40.462.20">
    <property type="match status" value="1"/>
</dbReference>
<dbReference type="Pfam" id="PF01565">
    <property type="entry name" value="FAD_binding_4"/>
    <property type="match status" value="1"/>
</dbReference>
<evidence type="ECO:0000313" key="7">
    <source>
        <dbReference type="Proteomes" id="UP000028045"/>
    </source>
</evidence>
<evidence type="ECO:0000256" key="2">
    <source>
        <dbReference type="ARBA" id="ARBA00022630"/>
    </source>
</evidence>
<reference evidence="6 7" key="1">
    <citation type="journal article" date="2014" name="BMC Genomics">
        <title>Comparative genome sequencing reveals chemotype-specific gene clusters in the toxigenic black mold Stachybotrys.</title>
        <authorList>
            <person name="Semeiks J."/>
            <person name="Borek D."/>
            <person name="Otwinowski Z."/>
            <person name="Grishin N.V."/>
        </authorList>
    </citation>
    <scope>NUCLEOTIDE SEQUENCE [LARGE SCALE GENOMIC DNA]</scope>
    <source>
        <strain evidence="7">CBS 109288 / IBT 7711</strain>
    </source>
</reference>
<dbReference type="PANTHER" id="PTHR42973">
    <property type="entry name" value="BINDING OXIDOREDUCTASE, PUTATIVE (AFU_ORTHOLOGUE AFUA_1G17690)-RELATED"/>
    <property type="match status" value="1"/>
</dbReference>
<dbReference type="PANTHER" id="PTHR42973:SF7">
    <property type="entry name" value="FAD-BINDING PCMH-TYPE DOMAIN-CONTAINING PROTEIN"/>
    <property type="match status" value="1"/>
</dbReference>
<dbReference type="Proteomes" id="UP000028045">
    <property type="component" value="Unassembled WGS sequence"/>
</dbReference>
<accession>A0A084B6S4</accession>
<dbReference type="InterPro" id="IPR050416">
    <property type="entry name" value="FAD-linked_Oxidoreductase"/>
</dbReference>
<dbReference type="Pfam" id="PF08031">
    <property type="entry name" value="BBE"/>
    <property type="match status" value="1"/>
</dbReference>
<dbReference type="InterPro" id="IPR016167">
    <property type="entry name" value="FAD-bd_PCMH_sub1"/>
</dbReference>
<dbReference type="InterPro" id="IPR006094">
    <property type="entry name" value="Oxid_FAD_bind_N"/>
</dbReference>
<comment type="similarity">
    <text evidence="1">Belongs to the oxygen-dependent FAD-linked oxidoreductase family.</text>
</comment>
<evidence type="ECO:0000259" key="5">
    <source>
        <dbReference type="PROSITE" id="PS51387"/>
    </source>
</evidence>
<dbReference type="HOGENOM" id="CLU_018354_10_0_1"/>
<dbReference type="Gene3D" id="3.30.43.10">
    <property type="entry name" value="Uridine Diphospho-n-acetylenolpyruvylglucosamine Reductase, domain 2"/>
    <property type="match status" value="1"/>
</dbReference>
<keyword evidence="7" id="KW-1185">Reference proteome</keyword>
<dbReference type="GO" id="GO:0071949">
    <property type="term" value="F:FAD binding"/>
    <property type="evidence" value="ECO:0007669"/>
    <property type="project" value="InterPro"/>
</dbReference>
<keyword evidence="4" id="KW-0560">Oxidoreductase</keyword>
<keyword evidence="3" id="KW-0274">FAD</keyword>
<dbReference type="PROSITE" id="PS00862">
    <property type="entry name" value="OX2_COVAL_FAD"/>
    <property type="match status" value="1"/>
</dbReference>
<dbReference type="AlphaFoldDB" id="A0A084B6S4"/>
<keyword evidence="2" id="KW-0285">Flavoprotein</keyword>
<dbReference type="PROSITE" id="PS51387">
    <property type="entry name" value="FAD_PCMH"/>
    <property type="match status" value="1"/>
</dbReference>
<feature type="domain" description="FAD-binding PCMH-type" evidence="5">
    <location>
        <begin position="41"/>
        <end position="207"/>
    </location>
</feature>
<dbReference type="InterPro" id="IPR016169">
    <property type="entry name" value="FAD-bd_PCMH_sub2"/>
</dbReference>
<protein>
    <recommendedName>
        <fullName evidence="5">FAD-binding PCMH-type domain-containing protein</fullName>
    </recommendedName>
</protein>
<sequence>MSATTDTTQLQIALRQAKIPFSIPTSLDFEALHDSYNGLHRDRFPLLITRPQRPEDVSTIVKKCVALNLPITIRGGGHDPFGRFSTPGTVSIDLRALNSVSVSVSDNTLRLGGGALAMQVIEAAEAHNLQVAFGNSGAVGYVGWCLLGGLGSWTSVFGLGSHQIVNARVVNADGELVDADKQMLVGLRGGGGNLGIVVELVVKAYPLREVRMGNMFFDMSDLAQAISTVLGNLNQLINKGQIPAHCDVHPMLMPIPGLGFVLFCSMTWNGPIDNTYYAILDSVSKLGPAHETLPTIKDSMSVITPLGYAKKMGAILENKAHGEAHARSLTEFTSEANATIATCASEMPEQCNGGIALLVHRSTSPSCSEDALPSVSPYTKPCIVVEFIGQAATEQGGKIAVEWARKSAMKLAKVKGALLNSYLPLAAPDLNSLEGIYGEKLEKLRELKRKYDPQGIFANAIPKLV</sequence>
<gene>
    <name evidence="6" type="ORF">S7711_10085</name>
</gene>
<evidence type="ECO:0000313" key="6">
    <source>
        <dbReference type="EMBL" id="KEY73253.1"/>
    </source>
</evidence>
<dbReference type="SUPFAM" id="SSF56176">
    <property type="entry name" value="FAD-binding/transporter-associated domain-like"/>
    <property type="match status" value="1"/>
</dbReference>
<evidence type="ECO:0000256" key="4">
    <source>
        <dbReference type="ARBA" id="ARBA00023002"/>
    </source>
</evidence>
<organism evidence="6 7">
    <name type="scientific">Stachybotrys chartarum (strain CBS 109288 / IBT 7711)</name>
    <name type="common">Toxic black mold</name>
    <name type="synonym">Stilbospora chartarum</name>
    <dbReference type="NCBI Taxonomy" id="1280523"/>
    <lineage>
        <taxon>Eukaryota</taxon>
        <taxon>Fungi</taxon>
        <taxon>Dikarya</taxon>
        <taxon>Ascomycota</taxon>
        <taxon>Pezizomycotina</taxon>
        <taxon>Sordariomycetes</taxon>
        <taxon>Hypocreomycetidae</taxon>
        <taxon>Hypocreales</taxon>
        <taxon>Stachybotryaceae</taxon>
        <taxon>Stachybotrys</taxon>
    </lineage>
</organism>
<evidence type="ECO:0000256" key="3">
    <source>
        <dbReference type="ARBA" id="ARBA00022827"/>
    </source>
</evidence>
<dbReference type="InterPro" id="IPR012951">
    <property type="entry name" value="BBE"/>
</dbReference>
<dbReference type="OrthoDB" id="407275at2759"/>